<keyword evidence="1" id="KW-0812">Transmembrane</keyword>
<dbReference type="Proteomes" id="UP000324222">
    <property type="component" value="Unassembled WGS sequence"/>
</dbReference>
<evidence type="ECO:0000313" key="2">
    <source>
        <dbReference type="EMBL" id="MPC79338.1"/>
    </source>
</evidence>
<proteinExistence type="predicted"/>
<protein>
    <submittedName>
        <fullName evidence="2">Uncharacterized protein</fullName>
    </submittedName>
</protein>
<name>A0A5B7IES8_PORTR</name>
<evidence type="ECO:0000256" key="1">
    <source>
        <dbReference type="SAM" id="Phobius"/>
    </source>
</evidence>
<organism evidence="2 3">
    <name type="scientific">Portunus trituberculatus</name>
    <name type="common">Swimming crab</name>
    <name type="synonym">Neptunus trituberculatus</name>
    <dbReference type="NCBI Taxonomy" id="210409"/>
    <lineage>
        <taxon>Eukaryota</taxon>
        <taxon>Metazoa</taxon>
        <taxon>Ecdysozoa</taxon>
        <taxon>Arthropoda</taxon>
        <taxon>Crustacea</taxon>
        <taxon>Multicrustacea</taxon>
        <taxon>Malacostraca</taxon>
        <taxon>Eumalacostraca</taxon>
        <taxon>Eucarida</taxon>
        <taxon>Decapoda</taxon>
        <taxon>Pleocyemata</taxon>
        <taxon>Brachyura</taxon>
        <taxon>Eubrachyura</taxon>
        <taxon>Portunoidea</taxon>
        <taxon>Portunidae</taxon>
        <taxon>Portuninae</taxon>
        <taxon>Portunus</taxon>
    </lineage>
</organism>
<dbReference type="EMBL" id="VSRR010050860">
    <property type="protein sequence ID" value="MPC79338.1"/>
    <property type="molecule type" value="Genomic_DNA"/>
</dbReference>
<sequence>MLRAGRNKVLHTILSQLVFFFVFLIIIQI</sequence>
<keyword evidence="1" id="KW-1133">Transmembrane helix</keyword>
<gene>
    <name evidence="2" type="ORF">E2C01_073861</name>
</gene>
<keyword evidence="3" id="KW-1185">Reference proteome</keyword>
<keyword evidence="1" id="KW-0472">Membrane</keyword>
<comment type="caution">
    <text evidence="2">The sequence shown here is derived from an EMBL/GenBank/DDBJ whole genome shotgun (WGS) entry which is preliminary data.</text>
</comment>
<accession>A0A5B7IES8</accession>
<evidence type="ECO:0000313" key="3">
    <source>
        <dbReference type="Proteomes" id="UP000324222"/>
    </source>
</evidence>
<dbReference type="AlphaFoldDB" id="A0A5B7IES8"/>
<feature type="transmembrane region" description="Helical" evidence="1">
    <location>
        <begin position="9"/>
        <end position="27"/>
    </location>
</feature>
<reference evidence="2 3" key="1">
    <citation type="submission" date="2019-05" db="EMBL/GenBank/DDBJ databases">
        <title>Another draft genome of Portunus trituberculatus and its Hox gene families provides insights of decapod evolution.</title>
        <authorList>
            <person name="Jeong J.-H."/>
            <person name="Song I."/>
            <person name="Kim S."/>
            <person name="Choi T."/>
            <person name="Kim D."/>
            <person name="Ryu S."/>
            <person name="Kim W."/>
        </authorList>
    </citation>
    <scope>NUCLEOTIDE SEQUENCE [LARGE SCALE GENOMIC DNA]</scope>
    <source>
        <tissue evidence="2">Muscle</tissue>
    </source>
</reference>